<feature type="compositionally biased region" description="Acidic residues" evidence="1">
    <location>
        <begin position="85"/>
        <end position="95"/>
    </location>
</feature>
<evidence type="ECO:0000313" key="3">
    <source>
        <dbReference type="Proteomes" id="UP001054821"/>
    </source>
</evidence>
<dbReference type="Proteomes" id="UP001054821">
    <property type="component" value="Chromosome 4"/>
</dbReference>
<sequence>MGDRETAVLITRADLDAPNVQIDNLANQLGEMRELLLQAIGGNNGREDRNNNRRKDIDNNRGEDRDNNQGGSAGRNNRRQRVPESESESEEELDEPPPVNNPRH</sequence>
<evidence type="ECO:0000256" key="1">
    <source>
        <dbReference type="SAM" id="MobiDB-lite"/>
    </source>
</evidence>
<dbReference type="AlphaFoldDB" id="A0AAD4W0Q3"/>
<reference evidence="2 3" key="1">
    <citation type="journal article" date="2022" name="G3 (Bethesda)">
        <title>Whole-genome sequence and methylome profiling of the almond [Prunus dulcis (Mill.) D.A. Webb] cultivar 'Nonpareil'.</title>
        <authorList>
            <person name="D'Amico-Willman K.M."/>
            <person name="Ouma W.Z."/>
            <person name="Meulia T."/>
            <person name="Sideli G.M."/>
            <person name="Gradziel T.M."/>
            <person name="Fresnedo-Ramirez J."/>
        </authorList>
    </citation>
    <scope>NUCLEOTIDE SEQUENCE [LARGE SCALE GENOMIC DNA]</scope>
    <source>
        <strain evidence="2">Clone GOH B32 T37-40</strain>
    </source>
</reference>
<feature type="compositionally biased region" description="Basic and acidic residues" evidence="1">
    <location>
        <begin position="45"/>
        <end position="67"/>
    </location>
</feature>
<gene>
    <name evidence="2" type="ORF">L3X38_024464</name>
</gene>
<accession>A0AAD4W0Q3</accession>
<keyword evidence="3" id="KW-1185">Reference proteome</keyword>
<protein>
    <submittedName>
        <fullName evidence="2">Uncharacterized protein</fullName>
    </submittedName>
</protein>
<feature type="region of interest" description="Disordered" evidence="1">
    <location>
        <begin position="41"/>
        <end position="104"/>
    </location>
</feature>
<dbReference type="EMBL" id="JAJFAZ020000004">
    <property type="protein sequence ID" value="KAI5334331.1"/>
    <property type="molecule type" value="Genomic_DNA"/>
</dbReference>
<evidence type="ECO:0000313" key="2">
    <source>
        <dbReference type="EMBL" id="KAI5334331.1"/>
    </source>
</evidence>
<organism evidence="2 3">
    <name type="scientific">Prunus dulcis</name>
    <name type="common">Almond</name>
    <name type="synonym">Amygdalus dulcis</name>
    <dbReference type="NCBI Taxonomy" id="3755"/>
    <lineage>
        <taxon>Eukaryota</taxon>
        <taxon>Viridiplantae</taxon>
        <taxon>Streptophyta</taxon>
        <taxon>Embryophyta</taxon>
        <taxon>Tracheophyta</taxon>
        <taxon>Spermatophyta</taxon>
        <taxon>Magnoliopsida</taxon>
        <taxon>eudicotyledons</taxon>
        <taxon>Gunneridae</taxon>
        <taxon>Pentapetalae</taxon>
        <taxon>rosids</taxon>
        <taxon>fabids</taxon>
        <taxon>Rosales</taxon>
        <taxon>Rosaceae</taxon>
        <taxon>Amygdaloideae</taxon>
        <taxon>Amygdaleae</taxon>
        <taxon>Prunus</taxon>
    </lineage>
</organism>
<proteinExistence type="predicted"/>
<comment type="caution">
    <text evidence="2">The sequence shown here is derived from an EMBL/GenBank/DDBJ whole genome shotgun (WGS) entry which is preliminary data.</text>
</comment>
<name>A0AAD4W0Q3_PRUDU</name>